<accession>A0A0B8N125</accession>
<dbReference type="OrthoDB" id="4559854at2"/>
<dbReference type="RefSeq" id="WP_033086538.1">
    <property type="nucleotide sequence ID" value="NZ_AP017900.1"/>
</dbReference>
<dbReference type="AlphaFoldDB" id="A0A0B8N125"/>
<reference evidence="3 4" key="2">
    <citation type="journal article" date="2016" name="Genome Announc.">
        <title>Draft Genome Sequence of Erythromycin- and Oxytetracycline-Sensitive Nocardia seriolae Strain U-1 (NBRC 110359).</title>
        <authorList>
            <person name="Imajoh M."/>
            <person name="Sukeda M."/>
            <person name="Shimizu M."/>
            <person name="Yamane J."/>
            <person name="Ohnishi K."/>
            <person name="Oshima S."/>
        </authorList>
    </citation>
    <scope>NUCLEOTIDE SEQUENCE [LARGE SCALE GENOMIC DNA]</scope>
    <source>
        <strain evidence="3 4">U-1</strain>
    </source>
</reference>
<dbReference type="EMBL" id="BBYQ01000020">
    <property type="protein sequence ID" value="GAP27528.1"/>
    <property type="molecule type" value="Genomic_DNA"/>
</dbReference>
<gene>
    <name evidence="2" type="ORF">NS506_06866</name>
    <name evidence="3" type="ORF">NSK11_contig00020-0007</name>
</gene>
<evidence type="ECO:0000313" key="3">
    <source>
        <dbReference type="EMBL" id="GAP27528.1"/>
    </source>
</evidence>
<proteinExistence type="predicted"/>
<dbReference type="GeneID" id="93369761"/>
<name>A0A0B8N125_9NOCA</name>
<evidence type="ECO:0000313" key="5">
    <source>
        <dbReference type="Proteomes" id="UP000180166"/>
    </source>
</evidence>
<evidence type="ECO:0000313" key="4">
    <source>
        <dbReference type="Proteomes" id="UP000037179"/>
    </source>
</evidence>
<evidence type="ECO:0000256" key="1">
    <source>
        <dbReference type="SAM" id="SignalP"/>
    </source>
</evidence>
<dbReference type="EMBL" id="CP017839">
    <property type="protein sequence ID" value="APB00897.1"/>
    <property type="molecule type" value="Genomic_DNA"/>
</dbReference>
<feature type="chain" id="PRO_5014509357" evidence="1">
    <location>
        <begin position="30"/>
        <end position="122"/>
    </location>
</feature>
<feature type="signal peptide" evidence="1">
    <location>
        <begin position="1"/>
        <end position="29"/>
    </location>
</feature>
<dbReference type="Proteomes" id="UP000037179">
    <property type="component" value="Unassembled WGS sequence"/>
</dbReference>
<reference evidence="2 5" key="3">
    <citation type="submission" date="2016-10" db="EMBL/GenBank/DDBJ databases">
        <title>Genome sequence of Nocardia seriolae strain EM150506, isolated from Anguila japonica.</title>
        <authorList>
            <person name="Han H.-J."/>
        </authorList>
    </citation>
    <scope>NUCLEOTIDE SEQUENCE [LARGE SCALE GENOMIC DNA]</scope>
    <source>
        <strain evidence="2 5">EM150506</strain>
    </source>
</reference>
<protein>
    <submittedName>
        <fullName evidence="3">Uncharacterized protein</fullName>
    </submittedName>
</protein>
<organism evidence="3 4">
    <name type="scientific">Nocardia seriolae</name>
    <dbReference type="NCBI Taxonomy" id="37332"/>
    <lineage>
        <taxon>Bacteria</taxon>
        <taxon>Bacillati</taxon>
        <taxon>Actinomycetota</taxon>
        <taxon>Actinomycetes</taxon>
        <taxon>Mycobacteriales</taxon>
        <taxon>Nocardiaceae</taxon>
        <taxon>Nocardia</taxon>
    </lineage>
</organism>
<evidence type="ECO:0000313" key="2">
    <source>
        <dbReference type="EMBL" id="APB00897.1"/>
    </source>
</evidence>
<keyword evidence="4" id="KW-1185">Reference proteome</keyword>
<reference evidence="4" key="1">
    <citation type="submission" date="2015-07" db="EMBL/GenBank/DDBJ databases">
        <title>Nocardia seriolae U-1 whole genome shotgun sequence.</title>
        <authorList>
            <person name="Imajoh M."/>
            <person name="Fukumoto Y."/>
            <person name="Sukeda M."/>
            <person name="Yamane J."/>
            <person name="Yamasaki K."/>
            <person name="Shimizu M."/>
            <person name="Ohnishi K."/>
            <person name="Oshima S."/>
        </authorList>
    </citation>
    <scope>NUCLEOTIDE SEQUENCE [LARGE SCALE GENOMIC DNA]</scope>
    <source>
        <strain evidence="4">U-1</strain>
    </source>
</reference>
<dbReference type="KEGG" id="nsr:NS506_06866"/>
<keyword evidence="1" id="KW-0732">Signal</keyword>
<sequence length="122" mass="12183">MRVRTIAAPAVLVTGFAIAGLATTGTASAATPFVIPQIGAAGVELSPGETQALANSPIPALVDRFAPGPAVSVGVQPDSQIPHDGTYVFADMPTIVGEAAAHPNGSVDILVDGEGVAVIQEW</sequence>
<dbReference type="Proteomes" id="UP000180166">
    <property type="component" value="Chromosome"/>
</dbReference>